<dbReference type="InterPro" id="IPR051310">
    <property type="entry name" value="MCP_chemotaxis"/>
</dbReference>
<dbReference type="SUPFAM" id="SSF58104">
    <property type="entry name" value="Methyl-accepting chemotaxis protein (MCP) signaling domain"/>
    <property type="match status" value="1"/>
</dbReference>
<dbReference type="SMART" id="SM00283">
    <property type="entry name" value="MA"/>
    <property type="match status" value="1"/>
</dbReference>
<dbReference type="PANTHER" id="PTHR43531">
    <property type="entry name" value="PROTEIN ICFG"/>
    <property type="match status" value="1"/>
</dbReference>
<dbReference type="GO" id="GO:0004888">
    <property type="term" value="F:transmembrane signaling receptor activity"/>
    <property type="evidence" value="ECO:0007669"/>
    <property type="project" value="InterPro"/>
</dbReference>
<dbReference type="GO" id="GO:0006935">
    <property type="term" value="P:chemotaxis"/>
    <property type="evidence" value="ECO:0007669"/>
    <property type="project" value="UniProtKB-KW"/>
</dbReference>
<dbReference type="InterPro" id="IPR004089">
    <property type="entry name" value="MCPsignal_dom"/>
</dbReference>
<dbReference type="AlphaFoldDB" id="A0AAW4L730"/>
<dbReference type="PRINTS" id="PR00260">
    <property type="entry name" value="CHEMTRNSDUCR"/>
</dbReference>
<evidence type="ECO:0000256" key="4">
    <source>
        <dbReference type="SAM" id="MobiDB-lite"/>
    </source>
</evidence>
<dbReference type="PROSITE" id="PS50111">
    <property type="entry name" value="CHEMOTAXIS_TRANSDUC_2"/>
    <property type="match status" value="1"/>
</dbReference>
<evidence type="ECO:0000256" key="1">
    <source>
        <dbReference type="ARBA" id="ARBA00022500"/>
    </source>
</evidence>
<dbReference type="GO" id="GO:0005886">
    <property type="term" value="C:plasma membrane"/>
    <property type="evidence" value="ECO:0007669"/>
    <property type="project" value="TreeGrafter"/>
</dbReference>
<dbReference type="EMBL" id="JAHCVJ010000028">
    <property type="protein sequence ID" value="MBT0666673.1"/>
    <property type="molecule type" value="Genomic_DNA"/>
</dbReference>
<sequence>IKNNLNILIDANTRITAAAREVASGNLMVELKERSGEDELMHALSAMVGKLVTVVAEVKEAAANVASGAGQMSSGSEGMSQGASEQAAAAEEASSSMEEMSANIKQNADNAKQTEKIAVKSADDAKEGGKAVAATVQAMKDIADKISIIEEIARQTNMLALNAAIEAARAGEHGKGFAVVASEVRKLAERSQNAAGEISELSASSVEVAEKAGTMLSNILPDIQRTAELVQEISAASKEQDTGAEQINKA</sequence>
<evidence type="ECO:0000259" key="5">
    <source>
        <dbReference type="PROSITE" id="PS50111"/>
    </source>
</evidence>
<feature type="compositionally biased region" description="Low complexity" evidence="4">
    <location>
        <begin position="66"/>
        <end position="102"/>
    </location>
</feature>
<name>A0AAW4L730_9BACT</name>
<proteinExistence type="inferred from homology"/>
<feature type="non-terminal residue" evidence="6">
    <location>
        <position position="250"/>
    </location>
</feature>
<feature type="domain" description="Methyl-accepting transducer" evidence="5">
    <location>
        <begin position="61"/>
        <end position="250"/>
    </location>
</feature>
<evidence type="ECO:0000313" key="7">
    <source>
        <dbReference type="Proteomes" id="UP000811899"/>
    </source>
</evidence>
<evidence type="ECO:0000313" key="6">
    <source>
        <dbReference type="EMBL" id="MBT0666673.1"/>
    </source>
</evidence>
<accession>A0AAW4L730</accession>
<evidence type="ECO:0000256" key="3">
    <source>
        <dbReference type="PROSITE-ProRule" id="PRU00284"/>
    </source>
</evidence>
<reference evidence="6 7" key="1">
    <citation type="submission" date="2021-05" db="EMBL/GenBank/DDBJ databases">
        <title>The draft genome of Geobacter pelophilus DSM 12255.</title>
        <authorList>
            <person name="Xu Z."/>
            <person name="Masuda Y."/>
            <person name="Itoh H."/>
            <person name="Senoo K."/>
        </authorList>
    </citation>
    <scope>NUCLEOTIDE SEQUENCE [LARGE SCALE GENOMIC DNA]</scope>
    <source>
        <strain evidence="6 7">DSM 12255</strain>
    </source>
</reference>
<dbReference type="GO" id="GO:0007165">
    <property type="term" value="P:signal transduction"/>
    <property type="evidence" value="ECO:0007669"/>
    <property type="project" value="UniProtKB-KW"/>
</dbReference>
<dbReference type="PANTHER" id="PTHR43531:SF11">
    <property type="entry name" value="METHYL-ACCEPTING CHEMOTAXIS PROTEIN 3"/>
    <property type="match status" value="1"/>
</dbReference>
<feature type="non-terminal residue" evidence="6">
    <location>
        <position position="1"/>
    </location>
</feature>
<keyword evidence="7" id="KW-1185">Reference proteome</keyword>
<evidence type="ECO:0000256" key="2">
    <source>
        <dbReference type="ARBA" id="ARBA00029447"/>
    </source>
</evidence>
<organism evidence="6 7">
    <name type="scientific">Geoanaerobacter pelophilus</name>
    <dbReference type="NCBI Taxonomy" id="60036"/>
    <lineage>
        <taxon>Bacteria</taxon>
        <taxon>Pseudomonadati</taxon>
        <taxon>Thermodesulfobacteriota</taxon>
        <taxon>Desulfuromonadia</taxon>
        <taxon>Geobacterales</taxon>
        <taxon>Geobacteraceae</taxon>
        <taxon>Geoanaerobacter</taxon>
    </lineage>
</organism>
<dbReference type="RefSeq" id="WP_246559548.1">
    <property type="nucleotide sequence ID" value="NZ_JAHCVJ010000028.1"/>
</dbReference>
<dbReference type="Gene3D" id="1.10.287.950">
    <property type="entry name" value="Methyl-accepting chemotaxis protein"/>
    <property type="match status" value="1"/>
</dbReference>
<feature type="region of interest" description="Disordered" evidence="4">
    <location>
        <begin position="66"/>
        <end position="111"/>
    </location>
</feature>
<dbReference type="Pfam" id="PF00015">
    <property type="entry name" value="MCPsignal"/>
    <property type="match status" value="1"/>
</dbReference>
<comment type="similarity">
    <text evidence="2">Belongs to the methyl-accepting chemotaxis (MCP) protein family.</text>
</comment>
<dbReference type="InterPro" id="IPR004090">
    <property type="entry name" value="Chemotax_Me-accpt_rcpt"/>
</dbReference>
<gene>
    <name evidence="6" type="ORF">KI809_20400</name>
</gene>
<keyword evidence="3" id="KW-0807">Transducer</keyword>
<keyword evidence="1" id="KW-0145">Chemotaxis</keyword>
<comment type="caution">
    <text evidence="6">The sequence shown here is derived from an EMBL/GenBank/DDBJ whole genome shotgun (WGS) entry which is preliminary data.</text>
</comment>
<dbReference type="Proteomes" id="UP000811899">
    <property type="component" value="Unassembled WGS sequence"/>
</dbReference>
<protein>
    <submittedName>
        <fullName evidence="6">Methyl-accepting chemotaxis protein</fullName>
    </submittedName>
</protein>